<dbReference type="Gene3D" id="1.20.1280.70">
    <property type="entry name" value="Exonuclease ExoI, domain 3"/>
    <property type="match status" value="1"/>
</dbReference>
<comment type="cofactor">
    <cofactor evidence="16">
        <name>Mg(2+)</name>
        <dbReference type="ChEBI" id="CHEBI:18420"/>
    </cofactor>
    <text evidence="16">Binds 2 Mg(2+) ions per monomer.</text>
</comment>
<evidence type="ECO:0000259" key="17">
    <source>
        <dbReference type="PROSITE" id="PS51784"/>
    </source>
</evidence>
<dbReference type="GO" id="GO:0003677">
    <property type="term" value="F:DNA binding"/>
    <property type="evidence" value="ECO:0007669"/>
    <property type="project" value="UniProtKB-KW"/>
</dbReference>
<feature type="binding site" evidence="16">
    <location>
        <position position="14"/>
    </location>
    <ligand>
        <name>Mg(2+)</name>
        <dbReference type="ChEBI" id="CHEBI:18420"/>
        <label>1</label>
    </ligand>
</feature>
<keyword evidence="6 14" id="KW-0227">DNA damage</keyword>
<reference evidence="19 20" key="1">
    <citation type="submission" date="2020-01" db="EMBL/GenBank/DDBJ databases">
        <title>Complete genome of Buchnera aphidicola isolated from Chaitophorus populeti.</title>
        <authorList>
            <person name="Park J."/>
            <person name="Xi H."/>
        </authorList>
    </citation>
    <scope>NUCLEOTIDE SEQUENCE [LARGE SCALE GENOMIC DNA]</scope>
    <source>
        <strain evidence="19 20">UsonBac</strain>
    </source>
</reference>
<gene>
    <name evidence="19" type="primary">sbcB</name>
    <name evidence="19" type="ORF">GUU85_02625</name>
</gene>
<dbReference type="Gene3D" id="3.30.1520.20">
    <property type="entry name" value="Exonuclease ExoI, domain 2"/>
    <property type="match status" value="1"/>
</dbReference>
<protein>
    <recommendedName>
        <fullName evidence="3 14">Exodeoxyribonuclease I</fullName>
        <ecNumber evidence="2 14">3.1.11.1</ecNumber>
    </recommendedName>
</protein>
<dbReference type="InterPro" id="IPR013520">
    <property type="entry name" value="Ribonucl_H"/>
</dbReference>
<dbReference type="InterPro" id="IPR034747">
    <property type="entry name" value="EXOI_SH3"/>
</dbReference>
<evidence type="ECO:0000256" key="7">
    <source>
        <dbReference type="ARBA" id="ARBA00022801"/>
    </source>
</evidence>
<proteinExistence type="predicted"/>
<dbReference type="PROSITE" id="PS51785">
    <property type="entry name" value="EXOI_C"/>
    <property type="match status" value="1"/>
</dbReference>
<evidence type="ECO:0000256" key="14">
    <source>
        <dbReference type="PIRNR" id="PIRNR000977"/>
    </source>
</evidence>
<dbReference type="CDD" id="cd06138">
    <property type="entry name" value="ExoI_N"/>
    <property type="match status" value="1"/>
</dbReference>
<keyword evidence="8 14" id="KW-0269">Exonuclease</keyword>
<dbReference type="SUPFAM" id="SSF53098">
    <property type="entry name" value="Ribonuclease H-like"/>
    <property type="match status" value="1"/>
</dbReference>
<dbReference type="InterPro" id="IPR058561">
    <property type="entry name" value="Exonuc_1_C"/>
</dbReference>
<evidence type="ECO:0000256" key="15">
    <source>
        <dbReference type="PIRSR" id="PIRSR000977-1"/>
    </source>
</evidence>
<dbReference type="InterPro" id="IPR023607">
    <property type="entry name" value="Exodeoxyribonuclease_I"/>
</dbReference>
<keyword evidence="5 16" id="KW-0479">Metal-binding</keyword>
<evidence type="ECO:0000259" key="18">
    <source>
        <dbReference type="PROSITE" id="PS51785"/>
    </source>
</evidence>
<evidence type="ECO:0000256" key="4">
    <source>
        <dbReference type="ARBA" id="ARBA00022722"/>
    </source>
</evidence>
<evidence type="ECO:0000256" key="13">
    <source>
        <dbReference type="ARBA" id="ARBA00046792"/>
    </source>
</evidence>
<keyword evidence="4 14" id="KW-0540">Nuclease</keyword>
<dbReference type="EC" id="3.1.11.1" evidence="2 14"/>
<dbReference type="Proteomes" id="UP000502958">
    <property type="component" value="Chromosome"/>
</dbReference>
<evidence type="ECO:0000256" key="11">
    <source>
        <dbReference type="ARBA" id="ARBA00023204"/>
    </source>
</evidence>
<dbReference type="PIRSF" id="PIRSF000977">
    <property type="entry name" value="Exodeoxyribonuclease_I"/>
    <property type="match status" value="1"/>
</dbReference>
<dbReference type="Gene3D" id="1.10.287.1240">
    <property type="match status" value="1"/>
</dbReference>
<evidence type="ECO:0000256" key="16">
    <source>
        <dbReference type="PIRSR" id="PIRSR000977-2"/>
    </source>
</evidence>
<feature type="domain" description="ExoI SH3-like" evidence="17">
    <location>
        <begin position="201"/>
        <end position="350"/>
    </location>
</feature>
<dbReference type="Pfam" id="PF08411">
    <property type="entry name" value="ExoI_SH3"/>
    <property type="match status" value="1"/>
</dbReference>
<feature type="binding site" evidence="16">
    <location>
        <position position="16"/>
    </location>
    <ligand>
        <name>Mg(2+)</name>
        <dbReference type="ChEBI" id="CHEBI:18420"/>
        <label>2</label>
    </ligand>
</feature>
<evidence type="ECO:0000256" key="2">
    <source>
        <dbReference type="ARBA" id="ARBA00012108"/>
    </source>
</evidence>
<dbReference type="Gene3D" id="3.30.420.10">
    <property type="entry name" value="Ribonuclease H-like superfamily/Ribonuclease H"/>
    <property type="match status" value="1"/>
</dbReference>
<keyword evidence="9 16" id="KW-0460">Magnesium</keyword>
<evidence type="ECO:0000256" key="5">
    <source>
        <dbReference type="ARBA" id="ARBA00022723"/>
    </source>
</evidence>
<evidence type="ECO:0000256" key="8">
    <source>
        <dbReference type="ARBA" id="ARBA00022839"/>
    </source>
</evidence>
<evidence type="ECO:0000313" key="19">
    <source>
        <dbReference type="EMBL" id="QIE02228.1"/>
    </source>
</evidence>
<dbReference type="EMBL" id="CP047588">
    <property type="protein sequence ID" value="QIE02228.1"/>
    <property type="molecule type" value="Genomic_DNA"/>
</dbReference>
<dbReference type="InterPro" id="IPR036397">
    <property type="entry name" value="RNaseH_sf"/>
</dbReference>
<evidence type="ECO:0000256" key="1">
    <source>
        <dbReference type="ARBA" id="ARBA00000563"/>
    </source>
</evidence>
<keyword evidence="10" id="KW-0238">DNA-binding</keyword>
<comment type="subunit">
    <text evidence="13">Monomer. Interacts with ssb (via C-terminus); this interaction stimulates the exonuclease activity by recruiting the enzyme to its substrate.</text>
</comment>
<dbReference type="FunFam" id="3.30.420.10:FF:000033">
    <property type="entry name" value="Exodeoxyribonuclease I"/>
    <property type="match status" value="1"/>
</dbReference>
<feature type="binding site" evidence="15">
    <location>
        <position position="164"/>
    </location>
    <ligand>
        <name>substrate</name>
    </ligand>
</feature>
<feature type="binding site" evidence="16">
    <location>
        <position position="185"/>
    </location>
    <ligand>
        <name>Mg(2+)</name>
        <dbReference type="ChEBI" id="CHEBI:18420"/>
        <label>2</label>
    </ligand>
</feature>
<evidence type="ECO:0000256" key="12">
    <source>
        <dbReference type="ARBA" id="ARBA00046035"/>
    </source>
</evidence>
<dbReference type="GO" id="GO:0006281">
    <property type="term" value="P:DNA repair"/>
    <property type="evidence" value="ECO:0007669"/>
    <property type="project" value="UniProtKB-KW"/>
</dbReference>
<evidence type="ECO:0000256" key="3">
    <source>
        <dbReference type="ARBA" id="ARBA00019900"/>
    </source>
</evidence>
<feature type="domain" description="ExoI C-terminal" evidence="18">
    <location>
        <begin position="354"/>
        <end position="470"/>
    </location>
</feature>
<sequence length="481" mass="57755">MQYKNNTSTYLFYDYETFGKHTALDKPAQFACVRTDMEFNIIDTPQCFYCIPSDDYLPDPSAVLMTYITPQYAHQHGINECLFAKRIYNIFNIPNTCIIGYNNIHFDDEITRNIFYRNFFDSYEWSWKNSNSRWDVLHLLKACYAFRPNSIKWLKNTLGRISFKLSDITKANNIIHENVHDAISDVYATIAITKLVKEKEPKLFNFFFKMRKKHELQKLIDFKAFKPIVYVSNYFSITNYYLSIILPITYCKNNKNTLIAIDLLKDTQKIINFFKQQSINNDSCIKDLFNLGIVSLNLNRCPILAPIQTMRIEDYHRLNINASVYKKNIHLIKKNNFYVLNVTKIFFKQNNIIKSHNVDLQIYDAFFNFHDKKLIEIIRNTKAIFLKNINYHFYDNRLQTLLFRYRARNFFYTLNQHEKTIWLKHCTEMFNLIYLEKYHNQIAFLFQENSHNFKNIILLQKLLNYSIQKRKRLLYETINLN</sequence>
<evidence type="ECO:0000256" key="10">
    <source>
        <dbReference type="ARBA" id="ARBA00023125"/>
    </source>
</evidence>
<dbReference type="GO" id="GO:0008310">
    <property type="term" value="F:single-stranded DNA 3'-5' DNA exonuclease activity"/>
    <property type="evidence" value="ECO:0007669"/>
    <property type="project" value="UniProtKB-EC"/>
</dbReference>
<dbReference type="Pfam" id="PF00929">
    <property type="entry name" value="RNase_T"/>
    <property type="match status" value="1"/>
</dbReference>
<dbReference type="Pfam" id="PF26016">
    <property type="entry name" value="ExoI_C"/>
    <property type="match status" value="1"/>
</dbReference>
<dbReference type="InterPro" id="IPR013620">
    <property type="entry name" value="Exonuc_1_SH3"/>
</dbReference>
<dbReference type="GO" id="GO:0046872">
    <property type="term" value="F:metal ion binding"/>
    <property type="evidence" value="ECO:0007669"/>
    <property type="project" value="UniProtKB-KW"/>
</dbReference>
<dbReference type="AlphaFoldDB" id="A0A6C1FBB9"/>
<dbReference type="InterPro" id="IPR038649">
    <property type="entry name" value="EXOI_SH3_sf"/>
</dbReference>
<keyword evidence="11 14" id="KW-0234">DNA repair</keyword>
<comment type="function">
    <text evidence="12">Degrades single-stranded DNA (ssDNA) in a highly processive manner. Also functions as a DNA deoxyribophosphodiesterase that releases deoxyribose-phosphate moieties following the cleavage of DNA at an apurinic/apyrimidinic (AP) site by either an AP endonuclease or AP lyase.</text>
</comment>
<name>A0A6C1FBB9_BUCUN</name>
<dbReference type="RefSeq" id="WP_163119676.1">
    <property type="nucleotide sequence ID" value="NZ_CP047588.1"/>
</dbReference>
<accession>A0A6C1FBB9</accession>
<dbReference type="PROSITE" id="PS51784">
    <property type="entry name" value="EXOI_SH3"/>
    <property type="match status" value="1"/>
</dbReference>
<evidence type="ECO:0000256" key="9">
    <source>
        <dbReference type="ARBA" id="ARBA00022842"/>
    </source>
</evidence>
<evidence type="ECO:0000313" key="20">
    <source>
        <dbReference type="Proteomes" id="UP000502958"/>
    </source>
</evidence>
<feature type="binding site" evidence="15">
    <location>
        <position position="16"/>
    </location>
    <ligand>
        <name>substrate</name>
    </ligand>
</feature>
<keyword evidence="7 14" id="KW-0378">Hydrolase</keyword>
<evidence type="ECO:0000256" key="6">
    <source>
        <dbReference type="ARBA" id="ARBA00022763"/>
    </source>
</evidence>
<comment type="catalytic activity">
    <reaction evidence="1 14">
        <text>Exonucleolytic cleavage in the 3'- to 5'-direction to yield nucleoside 5'-phosphates.</text>
        <dbReference type="EC" id="3.1.11.1"/>
    </reaction>
</comment>
<dbReference type="InterPro" id="IPR012337">
    <property type="entry name" value="RNaseH-like_sf"/>
</dbReference>
<organism evidence="19 20">
    <name type="scientific">Buchnera aphidicola subsp. Uroleucon sonchi</name>
    <dbReference type="NCBI Taxonomy" id="118118"/>
    <lineage>
        <taxon>Bacteria</taxon>
        <taxon>Pseudomonadati</taxon>
        <taxon>Pseudomonadota</taxon>
        <taxon>Gammaproteobacteria</taxon>
        <taxon>Enterobacterales</taxon>
        <taxon>Erwiniaceae</taxon>
        <taxon>Buchnera</taxon>
    </lineage>
</organism>
<dbReference type="NCBIfam" id="NF008746">
    <property type="entry name" value="PRK11779.1"/>
    <property type="match status" value="1"/>
</dbReference>